<proteinExistence type="predicted"/>
<organism evidence="1 2">
    <name type="scientific">Cylindrotheca closterium</name>
    <dbReference type="NCBI Taxonomy" id="2856"/>
    <lineage>
        <taxon>Eukaryota</taxon>
        <taxon>Sar</taxon>
        <taxon>Stramenopiles</taxon>
        <taxon>Ochrophyta</taxon>
        <taxon>Bacillariophyta</taxon>
        <taxon>Bacillariophyceae</taxon>
        <taxon>Bacillariophycidae</taxon>
        <taxon>Bacillariales</taxon>
        <taxon>Bacillariaceae</taxon>
        <taxon>Cylindrotheca</taxon>
    </lineage>
</organism>
<keyword evidence="2" id="KW-1185">Reference proteome</keyword>
<accession>A0AAD2FU34</accession>
<comment type="caution">
    <text evidence="1">The sequence shown here is derived from an EMBL/GenBank/DDBJ whole genome shotgun (WGS) entry which is preliminary data.</text>
</comment>
<name>A0AAD2FU34_9STRA</name>
<dbReference type="AlphaFoldDB" id="A0AAD2FU34"/>
<reference evidence="1" key="1">
    <citation type="submission" date="2023-08" db="EMBL/GenBank/DDBJ databases">
        <authorList>
            <person name="Audoor S."/>
            <person name="Bilcke G."/>
        </authorList>
    </citation>
    <scope>NUCLEOTIDE SEQUENCE</scope>
</reference>
<gene>
    <name evidence="1" type="ORF">CYCCA115_LOCUS13860</name>
</gene>
<dbReference type="Proteomes" id="UP001295423">
    <property type="component" value="Unassembled WGS sequence"/>
</dbReference>
<dbReference type="EMBL" id="CAKOGP040001816">
    <property type="protein sequence ID" value="CAJ1953078.1"/>
    <property type="molecule type" value="Genomic_DNA"/>
</dbReference>
<protein>
    <submittedName>
        <fullName evidence="1">Uncharacterized protein</fullName>
    </submittedName>
</protein>
<evidence type="ECO:0000313" key="2">
    <source>
        <dbReference type="Proteomes" id="UP001295423"/>
    </source>
</evidence>
<sequence>MCEILLTEPSFPLSKTVAGNSSWRTNDYFHQKIQSCTFPDPNPIKELVTQHHWDKNEFYGEAGGERRETFSRFLTDKVRRKGFGWKEYVDLLHEREVDMSANTETQLATELQAKGGPNDAVVNDARAVAFAVLDSANEKKTTLNLLFLLKILTLPWTTLRNAHDKARDKPLQEDLI</sequence>
<evidence type="ECO:0000313" key="1">
    <source>
        <dbReference type="EMBL" id="CAJ1953078.1"/>
    </source>
</evidence>